<comment type="caution">
    <text evidence="8">The sequence shown here is derived from an EMBL/GenBank/DDBJ whole genome shotgun (WGS) entry which is preliminary data.</text>
</comment>
<evidence type="ECO:0000313" key="8">
    <source>
        <dbReference type="EMBL" id="GHH76768.1"/>
    </source>
</evidence>
<evidence type="ECO:0000256" key="2">
    <source>
        <dbReference type="ARBA" id="ARBA00012865"/>
    </source>
</evidence>
<dbReference type="RefSeq" id="WP_189930866.1">
    <property type="nucleotide sequence ID" value="NZ_BNCD01000005.1"/>
</dbReference>
<accession>A0A919KXY1</accession>
<reference evidence="8" key="2">
    <citation type="submission" date="2020-09" db="EMBL/GenBank/DDBJ databases">
        <authorList>
            <person name="Sun Q."/>
            <person name="Ohkuma M."/>
        </authorList>
    </citation>
    <scope>NUCLEOTIDE SEQUENCE</scope>
    <source>
        <strain evidence="8">JCM 5069</strain>
    </source>
</reference>
<feature type="region of interest" description="Disordered" evidence="6">
    <location>
        <begin position="29"/>
        <end position="53"/>
    </location>
</feature>
<comment type="catalytic activity">
    <reaction evidence="5">
        <text>a beta-lactam + H2O = a substituted beta-amino acid</text>
        <dbReference type="Rhea" id="RHEA:20401"/>
        <dbReference type="ChEBI" id="CHEBI:15377"/>
        <dbReference type="ChEBI" id="CHEBI:35627"/>
        <dbReference type="ChEBI" id="CHEBI:140347"/>
        <dbReference type="EC" id="3.5.2.6"/>
    </reaction>
</comment>
<dbReference type="InterPro" id="IPR000871">
    <property type="entry name" value="Beta-lactam_class-A"/>
</dbReference>
<keyword evidence="4 5" id="KW-0046">Antibiotic resistance</keyword>
<dbReference type="Proteomes" id="UP000603708">
    <property type="component" value="Unassembled WGS sequence"/>
</dbReference>
<dbReference type="Gene3D" id="3.40.710.10">
    <property type="entry name" value="DD-peptidase/beta-lactamase superfamily"/>
    <property type="match status" value="1"/>
</dbReference>
<dbReference type="GO" id="GO:0046677">
    <property type="term" value="P:response to antibiotic"/>
    <property type="evidence" value="ECO:0007669"/>
    <property type="project" value="UniProtKB-UniRule"/>
</dbReference>
<comment type="similarity">
    <text evidence="1 5">Belongs to the class-A beta-lactamase family.</text>
</comment>
<dbReference type="EMBL" id="BNCD01000005">
    <property type="protein sequence ID" value="GHH76768.1"/>
    <property type="molecule type" value="Genomic_DNA"/>
</dbReference>
<dbReference type="EC" id="3.5.2.6" evidence="2 5"/>
<dbReference type="PANTHER" id="PTHR35333:SF3">
    <property type="entry name" value="BETA-LACTAMASE-TYPE TRANSPEPTIDASE FOLD CONTAINING PROTEIN"/>
    <property type="match status" value="1"/>
</dbReference>
<gene>
    <name evidence="8" type="primary">blaC</name>
    <name evidence="8" type="ORF">GCM10018793_23260</name>
</gene>
<sequence length="309" mass="33422">MSLEPSGEQSSPSRRALLMAAALLPLAGCGTRDRSSTDSSLAQDPRSAESPGAAQFAALERRHRARLGVYALATGTGRTLTYRADEHFAFCSTFKTIAVAAVLHRNPLRHLDERVTYTAADVNSVSPIAKDHITTGMTVRQLCDAAIRYSDGTAANLLMRSIGGPAGLTAYLRELGDTVSRLDQYEPWLNRDDPKDRRDTTTPRALAAVYRKLVLGDALPAEKRALVTDWMERSVTGGKRIRAGLPQGWRVGDKTGTGDYGRANDVAVVWPPGTAPLVLALMSDRDGYHTPPDESLIAEATRRIVPALT</sequence>
<keyword evidence="3 5" id="KW-0378">Hydrolase</keyword>
<dbReference type="GO" id="GO:0008800">
    <property type="term" value="F:beta-lactamase activity"/>
    <property type="evidence" value="ECO:0007669"/>
    <property type="project" value="UniProtKB-UniRule"/>
</dbReference>
<dbReference type="PANTHER" id="PTHR35333">
    <property type="entry name" value="BETA-LACTAMASE"/>
    <property type="match status" value="1"/>
</dbReference>
<name>A0A919KXY1_9ACTN</name>
<dbReference type="Pfam" id="PF13354">
    <property type="entry name" value="Beta-lactamase2"/>
    <property type="match status" value="1"/>
</dbReference>
<protein>
    <recommendedName>
        <fullName evidence="2 5">Beta-lactamase</fullName>
        <ecNumber evidence="2 5">3.5.2.6</ecNumber>
    </recommendedName>
</protein>
<dbReference type="PRINTS" id="PR00118">
    <property type="entry name" value="BLACTAMASEA"/>
</dbReference>
<dbReference type="InterPro" id="IPR012338">
    <property type="entry name" value="Beta-lactam/transpept-like"/>
</dbReference>
<dbReference type="GO" id="GO:0030655">
    <property type="term" value="P:beta-lactam antibiotic catabolic process"/>
    <property type="evidence" value="ECO:0007669"/>
    <property type="project" value="InterPro"/>
</dbReference>
<dbReference type="AlphaFoldDB" id="A0A919KXY1"/>
<dbReference type="InterPro" id="IPR045155">
    <property type="entry name" value="Beta-lactam_cat"/>
</dbReference>
<dbReference type="InterPro" id="IPR023650">
    <property type="entry name" value="Beta-lactam_class-A_AS"/>
</dbReference>
<evidence type="ECO:0000256" key="4">
    <source>
        <dbReference type="ARBA" id="ARBA00023251"/>
    </source>
</evidence>
<evidence type="ECO:0000259" key="7">
    <source>
        <dbReference type="Pfam" id="PF13354"/>
    </source>
</evidence>
<dbReference type="NCBIfam" id="NF033103">
    <property type="entry name" value="bla_class_A"/>
    <property type="match status" value="1"/>
</dbReference>
<feature type="domain" description="Beta-lactamase class A catalytic" evidence="7">
    <location>
        <begin position="68"/>
        <end position="282"/>
    </location>
</feature>
<evidence type="ECO:0000256" key="1">
    <source>
        <dbReference type="ARBA" id="ARBA00009009"/>
    </source>
</evidence>
<evidence type="ECO:0000256" key="6">
    <source>
        <dbReference type="SAM" id="MobiDB-lite"/>
    </source>
</evidence>
<evidence type="ECO:0000256" key="3">
    <source>
        <dbReference type="ARBA" id="ARBA00022801"/>
    </source>
</evidence>
<organism evidence="8 9">
    <name type="scientific">Streptomyces sulfonofaciens</name>
    <dbReference type="NCBI Taxonomy" id="68272"/>
    <lineage>
        <taxon>Bacteria</taxon>
        <taxon>Bacillati</taxon>
        <taxon>Actinomycetota</taxon>
        <taxon>Actinomycetes</taxon>
        <taxon>Kitasatosporales</taxon>
        <taxon>Streptomycetaceae</taxon>
        <taxon>Streptomyces</taxon>
    </lineage>
</organism>
<evidence type="ECO:0000313" key="9">
    <source>
        <dbReference type="Proteomes" id="UP000603708"/>
    </source>
</evidence>
<reference evidence="8" key="1">
    <citation type="journal article" date="2014" name="Int. J. Syst. Evol. Microbiol.">
        <title>Complete genome sequence of Corynebacterium casei LMG S-19264T (=DSM 44701T), isolated from a smear-ripened cheese.</title>
        <authorList>
            <consortium name="US DOE Joint Genome Institute (JGI-PGF)"/>
            <person name="Walter F."/>
            <person name="Albersmeier A."/>
            <person name="Kalinowski J."/>
            <person name="Ruckert C."/>
        </authorList>
    </citation>
    <scope>NUCLEOTIDE SEQUENCE</scope>
    <source>
        <strain evidence="8">JCM 5069</strain>
    </source>
</reference>
<dbReference type="SUPFAM" id="SSF56601">
    <property type="entry name" value="beta-lactamase/transpeptidase-like"/>
    <property type="match status" value="1"/>
</dbReference>
<evidence type="ECO:0000256" key="5">
    <source>
        <dbReference type="RuleBase" id="RU361140"/>
    </source>
</evidence>
<keyword evidence="9" id="KW-1185">Reference proteome</keyword>
<dbReference type="PROSITE" id="PS00146">
    <property type="entry name" value="BETA_LACTAMASE_A"/>
    <property type="match status" value="1"/>
</dbReference>
<proteinExistence type="inferred from homology"/>